<evidence type="ECO:0000313" key="1">
    <source>
        <dbReference type="EMBL" id="GIG76837.1"/>
    </source>
</evidence>
<gene>
    <name evidence="1" type="ORF">Pfl04_52410</name>
</gene>
<proteinExistence type="predicted"/>
<keyword evidence="2" id="KW-1185">Reference proteome</keyword>
<dbReference type="AlphaFoldDB" id="A0A8J3LRR1"/>
<comment type="caution">
    <text evidence="1">The sequence shown here is derived from an EMBL/GenBank/DDBJ whole genome shotgun (WGS) entry which is preliminary data.</text>
</comment>
<organism evidence="1 2">
    <name type="scientific">Planosporangium flavigriseum</name>
    <dbReference type="NCBI Taxonomy" id="373681"/>
    <lineage>
        <taxon>Bacteria</taxon>
        <taxon>Bacillati</taxon>
        <taxon>Actinomycetota</taxon>
        <taxon>Actinomycetes</taxon>
        <taxon>Micromonosporales</taxon>
        <taxon>Micromonosporaceae</taxon>
        <taxon>Planosporangium</taxon>
    </lineage>
</organism>
<evidence type="ECO:0000313" key="2">
    <source>
        <dbReference type="Proteomes" id="UP000653674"/>
    </source>
</evidence>
<protein>
    <submittedName>
        <fullName evidence="1">Uncharacterized protein</fullName>
    </submittedName>
</protein>
<sequence length="108" mass="11305">MLLLQPVIQVVPLNGFALWPISTAGGWLALSEGLSADQVGSAVAAIAAYNHHHRHTDWQAVQDPMETVRHLVNIDPEAGALVVAGGLRLTDDIGGVTIDPGCCCGLET</sequence>
<reference evidence="1" key="1">
    <citation type="submission" date="2021-01" db="EMBL/GenBank/DDBJ databases">
        <title>Whole genome shotgun sequence of Planosporangium flavigriseum NBRC 105377.</title>
        <authorList>
            <person name="Komaki H."/>
            <person name="Tamura T."/>
        </authorList>
    </citation>
    <scope>NUCLEOTIDE SEQUENCE</scope>
    <source>
        <strain evidence="1">NBRC 105377</strain>
    </source>
</reference>
<name>A0A8J3LRR1_9ACTN</name>
<dbReference type="Proteomes" id="UP000653674">
    <property type="component" value="Unassembled WGS sequence"/>
</dbReference>
<dbReference type="EMBL" id="BONU01000091">
    <property type="protein sequence ID" value="GIG76837.1"/>
    <property type="molecule type" value="Genomic_DNA"/>
</dbReference>
<dbReference type="RefSeq" id="WP_168075988.1">
    <property type="nucleotide sequence ID" value="NZ_BAAAQJ010000022.1"/>
</dbReference>
<accession>A0A8J3LRR1</accession>